<dbReference type="GO" id="GO:0003700">
    <property type="term" value="F:DNA-binding transcription factor activity"/>
    <property type="evidence" value="ECO:0007669"/>
    <property type="project" value="InterPro"/>
</dbReference>
<evidence type="ECO:0000256" key="2">
    <source>
        <dbReference type="ARBA" id="ARBA00023125"/>
    </source>
</evidence>
<dbReference type="Pfam" id="PF00392">
    <property type="entry name" value="GntR"/>
    <property type="match status" value="1"/>
</dbReference>
<name>A0A0L0MHP7_9BURK</name>
<keyword evidence="2" id="KW-0238">DNA-binding</keyword>
<dbReference type="CDD" id="cd07377">
    <property type="entry name" value="WHTH_GntR"/>
    <property type="match status" value="1"/>
</dbReference>
<dbReference type="PRINTS" id="PR00035">
    <property type="entry name" value="HTHGNTR"/>
</dbReference>
<dbReference type="RefSeq" id="WP_050452168.1">
    <property type="nucleotide sequence ID" value="NZ_LFJJ01000010.1"/>
</dbReference>
<dbReference type="Gene3D" id="1.10.10.10">
    <property type="entry name" value="Winged helix-like DNA-binding domain superfamily/Winged helix DNA-binding domain"/>
    <property type="match status" value="1"/>
</dbReference>
<dbReference type="PANTHER" id="PTHR43537:SF5">
    <property type="entry name" value="UXU OPERON TRANSCRIPTIONAL REGULATOR"/>
    <property type="match status" value="1"/>
</dbReference>
<dbReference type="SMART" id="SM00895">
    <property type="entry name" value="FCD"/>
    <property type="match status" value="1"/>
</dbReference>
<sequence length="225" mass="25689">MFEDDAVPEGASTNGPLRGSVYGSIKAEILEMRLLAGAPLQEVELASHYGVSRTPVREALRQLLDEGFVERKGRFYQVKELTHNDIRDLYEVRESLETTAVRLCVERADDSIIDRLRELIDEQVAALAANDRQRFSVYDTAFHLMLAEGAGNGLLLQQLTVIHEKIRLTRGREYEVPNWLKYSIDEHSHVLSALERRDATIGIAEMTYHIRSVVDLHFGTRRRKD</sequence>
<dbReference type="PROSITE" id="PS50949">
    <property type="entry name" value="HTH_GNTR"/>
    <property type="match status" value="1"/>
</dbReference>
<dbReference type="InterPro" id="IPR008920">
    <property type="entry name" value="TF_FadR/GntR_C"/>
</dbReference>
<evidence type="ECO:0000313" key="6">
    <source>
        <dbReference type="Proteomes" id="UP000036959"/>
    </source>
</evidence>
<dbReference type="SMART" id="SM00345">
    <property type="entry name" value="HTH_GNTR"/>
    <property type="match status" value="1"/>
</dbReference>
<dbReference type="OrthoDB" id="8680240at2"/>
<dbReference type="Pfam" id="PF07729">
    <property type="entry name" value="FCD"/>
    <property type="match status" value="1"/>
</dbReference>
<evidence type="ECO:0000259" key="4">
    <source>
        <dbReference type="PROSITE" id="PS50949"/>
    </source>
</evidence>
<dbReference type="Proteomes" id="UP000036959">
    <property type="component" value="Unassembled WGS sequence"/>
</dbReference>
<gene>
    <name evidence="5" type="ORF">BVER_05900</name>
</gene>
<dbReference type="InterPro" id="IPR036390">
    <property type="entry name" value="WH_DNA-bd_sf"/>
</dbReference>
<dbReference type="EMBL" id="LFJJ01000010">
    <property type="protein sequence ID" value="KND61848.1"/>
    <property type="molecule type" value="Genomic_DNA"/>
</dbReference>
<dbReference type="SUPFAM" id="SSF48008">
    <property type="entry name" value="GntR ligand-binding domain-like"/>
    <property type="match status" value="1"/>
</dbReference>
<dbReference type="Gene3D" id="1.20.120.530">
    <property type="entry name" value="GntR ligand-binding domain-like"/>
    <property type="match status" value="1"/>
</dbReference>
<accession>A0A0L0MHP7</accession>
<keyword evidence="3" id="KW-0804">Transcription</keyword>
<proteinExistence type="predicted"/>
<reference evidence="6" key="1">
    <citation type="submission" date="2015-06" db="EMBL/GenBank/DDBJ databases">
        <title>Comparative genomics of Burkholderia leaf nodule symbionts.</title>
        <authorList>
            <person name="Carlier A."/>
            <person name="Eberl L."/>
            <person name="Pinto-Carbo M."/>
        </authorList>
    </citation>
    <scope>NUCLEOTIDE SEQUENCE [LARGE SCALE GENOMIC DNA]</scope>
    <source>
        <strain evidence="6">UZHbot4</strain>
    </source>
</reference>
<dbReference type="InterPro" id="IPR036388">
    <property type="entry name" value="WH-like_DNA-bd_sf"/>
</dbReference>
<dbReference type="PANTHER" id="PTHR43537">
    <property type="entry name" value="TRANSCRIPTIONAL REGULATOR, GNTR FAMILY"/>
    <property type="match status" value="1"/>
</dbReference>
<evidence type="ECO:0000256" key="1">
    <source>
        <dbReference type="ARBA" id="ARBA00023015"/>
    </source>
</evidence>
<keyword evidence="6" id="KW-1185">Reference proteome</keyword>
<dbReference type="GO" id="GO:0003677">
    <property type="term" value="F:DNA binding"/>
    <property type="evidence" value="ECO:0007669"/>
    <property type="project" value="UniProtKB-KW"/>
</dbReference>
<feature type="domain" description="HTH gntR-type" evidence="4">
    <location>
        <begin position="15"/>
        <end position="81"/>
    </location>
</feature>
<dbReference type="AlphaFoldDB" id="A0A0L0MHP7"/>
<dbReference type="InterPro" id="IPR000524">
    <property type="entry name" value="Tscrpt_reg_HTH_GntR"/>
</dbReference>
<keyword evidence="1" id="KW-0805">Transcription regulation</keyword>
<dbReference type="InterPro" id="IPR011711">
    <property type="entry name" value="GntR_C"/>
</dbReference>
<dbReference type="SUPFAM" id="SSF46785">
    <property type="entry name" value="Winged helix' DNA-binding domain"/>
    <property type="match status" value="1"/>
</dbReference>
<comment type="caution">
    <text evidence="5">The sequence shown here is derived from an EMBL/GenBank/DDBJ whole genome shotgun (WGS) entry which is preliminary data.</text>
</comment>
<evidence type="ECO:0000256" key="3">
    <source>
        <dbReference type="ARBA" id="ARBA00023163"/>
    </source>
</evidence>
<protein>
    <submittedName>
        <fullName evidence="5">Transcriptional regulator, GntR family</fullName>
    </submittedName>
</protein>
<dbReference type="PATRIC" id="fig|242163.4.peg.173"/>
<organism evidence="5 6">
    <name type="scientific">Candidatus Burkholderia verschuerenii</name>
    <dbReference type="NCBI Taxonomy" id="242163"/>
    <lineage>
        <taxon>Bacteria</taxon>
        <taxon>Pseudomonadati</taxon>
        <taxon>Pseudomonadota</taxon>
        <taxon>Betaproteobacteria</taxon>
        <taxon>Burkholderiales</taxon>
        <taxon>Burkholderiaceae</taxon>
        <taxon>Burkholderia</taxon>
    </lineage>
</organism>
<evidence type="ECO:0000313" key="5">
    <source>
        <dbReference type="EMBL" id="KND61848.1"/>
    </source>
</evidence>